<evidence type="ECO:0000313" key="8">
    <source>
        <dbReference type="EMBL" id="TDT33528.1"/>
    </source>
</evidence>
<keyword evidence="2" id="KW-1003">Cell membrane</keyword>
<evidence type="ECO:0000256" key="6">
    <source>
        <dbReference type="SAM" id="MobiDB-lite"/>
    </source>
</evidence>
<evidence type="ECO:0000313" key="9">
    <source>
        <dbReference type="Proteomes" id="UP000295371"/>
    </source>
</evidence>
<feature type="transmembrane region" description="Helical" evidence="7">
    <location>
        <begin position="159"/>
        <end position="185"/>
    </location>
</feature>
<evidence type="ECO:0000256" key="1">
    <source>
        <dbReference type="ARBA" id="ARBA00004651"/>
    </source>
</evidence>
<keyword evidence="5 7" id="KW-0472">Membrane</keyword>
<keyword evidence="3 7" id="KW-0812">Transmembrane</keyword>
<dbReference type="OrthoDB" id="9781030at2"/>
<keyword evidence="4 7" id="KW-1133">Transmembrane helix</keyword>
<feature type="transmembrane region" description="Helical" evidence="7">
    <location>
        <begin position="115"/>
        <end position="138"/>
    </location>
</feature>
<feature type="compositionally biased region" description="Basic and acidic residues" evidence="6">
    <location>
        <begin position="331"/>
        <end position="342"/>
    </location>
</feature>
<feature type="transmembrane region" description="Helical" evidence="7">
    <location>
        <begin position="267"/>
        <end position="289"/>
    </location>
</feature>
<dbReference type="PIRSF" id="PIRSF035875">
    <property type="entry name" value="RNase_BN"/>
    <property type="match status" value="1"/>
</dbReference>
<comment type="subcellular location">
    <subcellularLocation>
        <location evidence="1">Cell membrane</location>
        <topology evidence="1">Multi-pass membrane protein</topology>
    </subcellularLocation>
</comment>
<feature type="transmembrane region" description="Helical" evidence="7">
    <location>
        <begin position="46"/>
        <end position="75"/>
    </location>
</feature>
<evidence type="ECO:0000256" key="4">
    <source>
        <dbReference type="ARBA" id="ARBA00022989"/>
    </source>
</evidence>
<dbReference type="Pfam" id="PF03631">
    <property type="entry name" value="Virul_fac_BrkB"/>
    <property type="match status" value="1"/>
</dbReference>
<comment type="caution">
    <text evidence="8">The sequence shown here is derived from an EMBL/GenBank/DDBJ whole genome shotgun (WGS) entry which is preliminary data.</text>
</comment>
<protein>
    <submittedName>
        <fullName evidence="8">Membrane protein</fullName>
    </submittedName>
</protein>
<feature type="region of interest" description="Disordered" evidence="6">
    <location>
        <begin position="1"/>
        <end position="26"/>
    </location>
</feature>
<proteinExistence type="predicted"/>
<feature type="transmembrane region" description="Helical" evidence="7">
    <location>
        <begin position="230"/>
        <end position="255"/>
    </location>
</feature>
<keyword evidence="9" id="KW-1185">Reference proteome</keyword>
<dbReference type="RefSeq" id="WP_133754027.1">
    <property type="nucleotide sequence ID" value="NZ_CP171129.1"/>
</dbReference>
<dbReference type="GO" id="GO:0005886">
    <property type="term" value="C:plasma membrane"/>
    <property type="evidence" value="ECO:0007669"/>
    <property type="project" value="UniProtKB-SubCell"/>
</dbReference>
<gene>
    <name evidence="8" type="ORF">CLV29_1149</name>
</gene>
<evidence type="ECO:0000256" key="3">
    <source>
        <dbReference type="ARBA" id="ARBA00022692"/>
    </source>
</evidence>
<dbReference type="AlphaFoldDB" id="A0A4V3ENF2"/>
<evidence type="ECO:0000256" key="5">
    <source>
        <dbReference type="ARBA" id="ARBA00023136"/>
    </source>
</evidence>
<dbReference type="NCBIfam" id="TIGR00765">
    <property type="entry name" value="yihY_not_rbn"/>
    <property type="match status" value="1"/>
</dbReference>
<dbReference type="Proteomes" id="UP000295371">
    <property type="component" value="Unassembled WGS sequence"/>
</dbReference>
<accession>A0A4V3ENF2</accession>
<sequence>MTKLHGPTARGDDIPGEQATTPTEIPPQGWLQIVKRGWAEATLDQVPLLGAGVAFFAFLALFPALAAMVGMYGLFADPATIATQVQQITQALPPQASALITDQIASLTSTGRQGLGIGVIISILVALWSASGGMNNLIAAVNAAYDEDETRNFIKKRGLALLLTIGAIIVLLLVLALITAVPPLLQSLLGDSPAVRIILQIVSYLVLAVVVVTALAVLYRLAPDRDAPRFRWVSVGAVVAAAIWLLASIGFSIYVTTLGNYAKTYGAFAGIIVLLLWLWLTSFAILLGAEINAESEQQTIRDSTQGEEEPLGQRDAVKADTTPRSTATADRSSDATAHNEKR</sequence>
<dbReference type="PANTHER" id="PTHR30213:SF0">
    <property type="entry name" value="UPF0761 MEMBRANE PROTEIN YIHY"/>
    <property type="match status" value="1"/>
</dbReference>
<feature type="region of interest" description="Disordered" evidence="6">
    <location>
        <begin position="298"/>
        <end position="342"/>
    </location>
</feature>
<dbReference type="InterPro" id="IPR017039">
    <property type="entry name" value="Virul_fac_BrkB"/>
</dbReference>
<dbReference type="EMBL" id="SOAW01000001">
    <property type="protein sequence ID" value="TDT33528.1"/>
    <property type="molecule type" value="Genomic_DNA"/>
</dbReference>
<feature type="transmembrane region" description="Helical" evidence="7">
    <location>
        <begin position="197"/>
        <end position="218"/>
    </location>
</feature>
<evidence type="ECO:0000256" key="7">
    <source>
        <dbReference type="SAM" id="Phobius"/>
    </source>
</evidence>
<evidence type="ECO:0000256" key="2">
    <source>
        <dbReference type="ARBA" id="ARBA00022475"/>
    </source>
</evidence>
<name>A0A4V3ENF2_9ACTN</name>
<dbReference type="PANTHER" id="PTHR30213">
    <property type="entry name" value="INNER MEMBRANE PROTEIN YHJD"/>
    <property type="match status" value="1"/>
</dbReference>
<organism evidence="8 9">
    <name type="scientific">Naumannella halotolerans</name>
    <dbReference type="NCBI Taxonomy" id="993414"/>
    <lineage>
        <taxon>Bacteria</taxon>
        <taxon>Bacillati</taxon>
        <taxon>Actinomycetota</taxon>
        <taxon>Actinomycetes</taxon>
        <taxon>Propionibacteriales</taxon>
        <taxon>Propionibacteriaceae</taxon>
        <taxon>Naumannella</taxon>
    </lineage>
</organism>
<reference evidence="8 9" key="1">
    <citation type="submission" date="2019-03" db="EMBL/GenBank/DDBJ databases">
        <title>Genomic Encyclopedia of Archaeal and Bacterial Type Strains, Phase II (KMG-II): from individual species to whole genera.</title>
        <authorList>
            <person name="Goeker M."/>
        </authorList>
    </citation>
    <scope>NUCLEOTIDE SEQUENCE [LARGE SCALE GENOMIC DNA]</scope>
    <source>
        <strain evidence="8 9">DSM 24323</strain>
    </source>
</reference>